<sequence length="1778" mass="188093">MTDPTGNEAVTFDDAAADALISEANASAEAIDGQVSSRRSYRTTAEQDFLGRFSELFASNQDTAKADGDKISAALRDVATWAGTMKESAKKENARRKRAREWTERHENRSGIEKWWDGIVGEEEMPNEPAEKEPTFPASTVATGTRDTPAPGSGGGEGGASSARPENLRSFATGSSGLDTELNGKPASLRGKLTDFASRCKWGEIDASGLVTGFEKWLEANGQDVTWATTVADAFAAAGGEGAVSTVADSALAAALQSAGVSADRTVLAIDPPRAYGEQPTTGFTMDPVNTTTGNFLEPEHDLGFAGGSASLAVTRMYNSLDENVGLFGPGWSSVLETRLLIDDEGASFVGADGRQIRFPRSGAGWARGIGENRWLAEEDGLLVVRDNEGTRIDFSPSGRWVGQRGRRGTAVRVEREGDVVTRLVHERGRFVEIEHADGRVVVLRGSDGRRVEYEYDEHGRLVGVTTAEGTRRYGWNDAGLIATVTSAAGVTEVDNTYDERGRVVLQVSPHGRRVRFGYLPGRVTVVSDEDGTRSNTWSADAKGRLVGIVDSDDRRQSMSYDAHGNLVSATQRDGSVTVHGYDDRGRRTRTVTPAGADITYGYDDLDRVTTVVTESGGVVAYEYEGDDRNPSALEDPVGGRSELTWRDGCLVRAVDATGVSLDLEHDRYGDVVAARNAEGDVVRLERDPRGQVVASVTPSGARTEYRYDEAGRLVSRRDPDGAKWRFERGPAGRLEAQVDPTGARTEYGYGPAGDLVSETDPLGRTTTRTMDDQGDVAGIELPGGAAWAFEHDALSRLRVVTDPTGARWDREYGVNGDLTSITDPTGVRRQADRDETTGLSSLRDAFTTTTLRTDEFGRPVERTSDERGHELVTYDACGRPVELVDGEGGLTRLERDLAGRVVAVTSPTGARSTYEYDACGRAAAATDATGARTTLTYDADSRVSTRTAPTGDVERLEYDLVGRVVSRTIPGAGTARYRWDAVGRLVASHDLRFGRRTFRYDAAGQMIAVANGLGGVTSYEYDERGRPVAVTDPVGGVTRRAYDAADRVIAVTDPLGRTTTYSYDAAGRPVARTDPDGRVTENGYDRAGRQQSVRVDGAVVLEIARDPFDRTVVVTDHTRGPGRAVDHELRYDRRGLLVRRSRGAQAMAWERDADGIVVARVDPAGVRTDYRRDANGRIVGATRDGVPLGGVAYDGAGRVVESIAGDLVQTWSYEGGVVVEHVETRATGVDATRIEHDADGRIAAVEGPRGRVEYRYDDAAQLVAAQRSAGAGRTWGYDTAGRLVAETADGVETRHEYDRAAQLVATERLGVRVEYVHDGLGRRIRRTEPDGSTREYLWSDLGRLGGIVDRDRDGTETGRIDVWVDGLGELAEAGGVATWWDSVATVPSLACLGGAPVLTLPGGVTAVDEAVTSSGWRAARATDVEDPWEALASASELGAGLGLPEGVGLTAGGGLTIGGLDWLGARVYDPSARGFLSTDPIVATLGAGWAANPYSYAGNDPIHALDPLGLKPATDADLKAYNDANQGFIVDAAKEVWSHREAILAGVMIAGSIALMFVPGVNILALAAGGALLAGGMNIIQQGPDSGNVDYKQVGVQMLIGGVAGAAGGAAATVASKAAPAVSQAVAPAVQRIASPIGQRVATAAVGRAGQGAVAAGVEGATSNVLDYGLDPKQDHSFAGYVGQGVNGFVAGSVTSGISSAIPAPSSTNILSDALPSLSPRWNAAGEGLLDMGQDSLVGGTSELAQYVLDPDPESTPGEAFSNGFLSGAEGPSLPRH</sequence>
<dbReference type="PANTHER" id="PTHR32305:SF15">
    <property type="entry name" value="PROTEIN RHSA-RELATED"/>
    <property type="match status" value="1"/>
</dbReference>
<dbReference type="EMBL" id="JACGWW010000001">
    <property type="protein sequence ID" value="MBA8812496.1"/>
    <property type="molecule type" value="Genomic_DNA"/>
</dbReference>
<feature type="region of interest" description="Disordered" evidence="2">
    <location>
        <begin position="1751"/>
        <end position="1778"/>
    </location>
</feature>
<comment type="caution">
    <text evidence="6">The sequence shown here is derived from an EMBL/GenBank/DDBJ whole genome shotgun (WGS) entry which is preliminary data.</text>
</comment>
<protein>
    <submittedName>
        <fullName evidence="6">RHS repeat-associated protein</fullName>
    </submittedName>
</protein>
<keyword evidence="1" id="KW-0677">Repeat</keyword>
<dbReference type="InterPro" id="IPR031325">
    <property type="entry name" value="RHS_repeat"/>
</dbReference>
<evidence type="ECO:0000256" key="1">
    <source>
        <dbReference type="ARBA" id="ARBA00022737"/>
    </source>
</evidence>
<dbReference type="Pfam" id="PF05593">
    <property type="entry name" value="RHS_repeat"/>
    <property type="match status" value="6"/>
</dbReference>
<dbReference type="Pfam" id="PF20148">
    <property type="entry name" value="DUF6531"/>
    <property type="match status" value="1"/>
</dbReference>
<dbReference type="InterPro" id="IPR050708">
    <property type="entry name" value="T6SS_VgrG/RHS"/>
</dbReference>
<dbReference type="Pfam" id="PF25023">
    <property type="entry name" value="TEN_YD-shell"/>
    <property type="match status" value="1"/>
</dbReference>
<name>A0A7W3JGM5_9MICO</name>
<dbReference type="Proteomes" id="UP000522688">
    <property type="component" value="Unassembled WGS sequence"/>
</dbReference>
<dbReference type="Gene3D" id="2.180.10.10">
    <property type="entry name" value="RHS repeat-associated core"/>
    <property type="match status" value="4"/>
</dbReference>
<evidence type="ECO:0000313" key="8">
    <source>
        <dbReference type="Proteomes" id="UP000522688"/>
    </source>
</evidence>
<dbReference type="EMBL" id="BJUV01000001">
    <property type="protein sequence ID" value="GEK81787.1"/>
    <property type="molecule type" value="Genomic_DNA"/>
</dbReference>
<evidence type="ECO:0000259" key="4">
    <source>
        <dbReference type="Pfam" id="PF25023"/>
    </source>
</evidence>
<dbReference type="InterPro" id="IPR056823">
    <property type="entry name" value="TEN-like_YD-shell"/>
</dbReference>
<reference evidence="6 8" key="2">
    <citation type="submission" date="2020-07" db="EMBL/GenBank/DDBJ databases">
        <title>Sequencing the genomes of 1000 actinobacteria strains.</title>
        <authorList>
            <person name="Klenk H.-P."/>
        </authorList>
    </citation>
    <scope>NUCLEOTIDE SEQUENCE [LARGE SCALE GENOMIC DNA]</scope>
    <source>
        <strain evidence="6 8">DSM 10309</strain>
    </source>
</reference>
<proteinExistence type="predicted"/>
<keyword evidence="7" id="KW-1185">Reference proteome</keyword>
<reference evidence="5 7" key="1">
    <citation type="submission" date="2019-07" db="EMBL/GenBank/DDBJ databases">
        <title>Whole genome shotgun sequence of Frigoribacterium faeni NBRC 103066.</title>
        <authorList>
            <person name="Hosoyama A."/>
            <person name="Uohara A."/>
            <person name="Ohji S."/>
            <person name="Ichikawa N."/>
        </authorList>
    </citation>
    <scope>NUCLEOTIDE SEQUENCE [LARGE SCALE GENOMIC DNA]</scope>
    <source>
        <strain evidence="5 7">NBRC 103066</strain>
    </source>
</reference>
<feature type="region of interest" description="Disordered" evidence="2">
    <location>
        <begin position="125"/>
        <end position="183"/>
    </location>
</feature>
<accession>A0A7W3JGM5</accession>
<evidence type="ECO:0000313" key="5">
    <source>
        <dbReference type="EMBL" id="GEK81787.1"/>
    </source>
</evidence>
<dbReference type="InterPro" id="IPR006530">
    <property type="entry name" value="YD"/>
</dbReference>
<dbReference type="SUPFAM" id="SSF69304">
    <property type="entry name" value="Tricorn protease N-terminal domain"/>
    <property type="match status" value="1"/>
</dbReference>
<evidence type="ECO:0000256" key="2">
    <source>
        <dbReference type="SAM" id="MobiDB-lite"/>
    </source>
</evidence>
<dbReference type="InterPro" id="IPR045351">
    <property type="entry name" value="DUF6531"/>
</dbReference>
<feature type="domain" description="DUF6531" evidence="3">
    <location>
        <begin position="287"/>
        <end position="359"/>
    </location>
</feature>
<evidence type="ECO:0000259" key="3">
    <source>
        <dbReference type="Pfam" id="PF20148"/>
    </source>
</evidence>
<feature type="compositionally biased region" description="Polar residues" evidence="2">
    <location>
        <begin position="137"/>
        <end position="146"/>
    </location>
</feature>
<dbReference type="PANTHER" id="PTHR32305">
    <property type="match status" value="1"/>
</dbReference>
<dbReference type="Proteomes" id="UP000321154">
    <property type="component" value="Unassembled WGS sequence"/>
</dbReference>
<dbReference type="NCBIfam" id="TIGR03696">
    <property type="entry name" value="Rhs_assc_core"/>
    <property type="match status" value="1"/>
</dbReference>
<dbReference type="NCBIfam" id="TIGR01643">
    <property type="entry name" value="YD_repeat_2x"/>
    <property type="match status" value="12"/>
</dbReference>
<dbReference type="RefSeq" id="WP_146851851.1">
    <property type="nucleotide sequence ID" value="NZ_BAAAHR010000002.1"/>
</dbReference>
<dbReference type="InterPro" id="IPR022385">
    <property type="entry name" value="Rhs_assc_core"/>
</dbReference>
<evidence type="ECO:0000313" key="7">
    <source>
        <dbReference type="Proteomes" id="UP000321154"/>
    </source>
</evidence>
<gene>
    <name evidence="6" type="ORF">FB463_000720</name>
    <name evidence="5" type="ORF">FFA01_00960</name>
</gene>
<evidence type="ECO:0000313" key="6">
    <source>
        <dbReference type="EMBL" id="MBA8812496.1"/>
    </source>
</evidence>
<organism evidence="6 8">
    <name type="scientific">Frigoribacterium faeni</name>
    <dbReference type="NCBI Taxonomy" id="145483"/>
    <lineage>
        <taxon>Bacteria</taxon>
        <taxon>Bacillati</taxon>
        <taxon>Actinomycetota</taxon>
        <taxon>Actinomycetes</taxon>
        <taxon>Micrococcales</taxon>
        <taxon>Microbacteriaceae</taxon>
        <taxon>Frigoribacterium</taxon>
    </lineage>
</organism>
<dbReference type="OrthoDB" id="5150353at2"/>
<feature type="domain" description="Teneurin-like YD-shell" evidence="4">
    <location>
        <begin position="490"/>
        <end position="634"/>
    </location>
</feature>